<feature type="region of interest" description="Disordered" evidence="7">
    <location>
        <begin position="268"/>
        <end position="289"/>
    </location>
</feature>
<dbReference type="EMBL" id="BLLK01000023">
    <property type="protein sequence ID" value="GFH47765.1"/>
    <property type="molecule type" value="Genomic_DNA"/>
</dbReference>
<feature type="signal peptide" evidence="8">
    <location>
        <begin position="1"/>
        <end position="21"/>
    </location>
</feature>
<gene>
    <name evidence="9" type="ORF">CTEN210_04240</name>
</gene>
<name>A0AAD3H2B2_9STRA</name>
<evidence type="ECO:0000256" key="1">
    <source>
        <dbReference type="ARBA" id="ARBA00006241"/>
    </source>
</evidence>
<feature type="compositionally biased region" description="Low complexity" evidence="7">
    <location>
        <begin position="515"/>
        <end position="569"/>
    </location>
</feature>
<evidence type="ECO:0000256" key="6">
    <source>
        <dbReference type="ARBA" id="ARBA00045806"/>
    </source>
</evidence>
<evidence type="ECO:0000313" key="9">
    <source>
        <dbReference type="EMBL" id="GFH47765.1"/>
    </source>
</evidence>
<evidence type="ECO:0000256" key="8">
    <source>
        <dbReference type="SAM" id="SignalP"/>
    </source>
</evidence>
<comment type="caution">
    <text evidence="9">The sequence shown here is derived from an EMBL/GenBank/DDBJ whole genome shotgun (WGS) entry which is preliminary data.</text>
</comment>
<keyword evidence="8" id="KW-0732">Signal</keyword>
<reference evidence="9 10" key="1">
    <citation type="journal article" date="2021" name="Sci. Rep.">
        <title>The genome of the diatom Chaetoceros tenuissimus carries an ancient integrated fragment of an extant virus.</title>
        <authorList>
            <person name="Hongo Y."/>
            <person name="Kimura K."/>
            <person name="Takaki Y."/>
            <person name="Yoshida Y."/>
            <person name="Baba S."/>
            <person name="Kobayashi G."/>
            <person name="Nagasaki K."/>
            <person name="Hano T."/>
            <person name="Tomaru Y."/>
        </authorList>
    </citation>
    <scope>NUCLEOTIDE SEQUENCE [LARGE SCALE GENOMIC DNA]</scope>
    <source>
        <strain evidence="9 10">NIES-3715</strain>
    </source>
</reference>
<keyword evidence="3" id="KW-0748">Sporozoite</keyword>
<comment type="similarity">
    <text evidence="1">Belongs to the plasmodium circumsporozoite protein family.</text>
</comment>
<dbReference type="PANTHER" id="PTHR44826">
    <property type="entry name" value="SPORE COAT PROTEIN SP85"/>
    <property type="match status" value="1"/>
</dbReference>
<keyword evidence="4" id="KW-0677">Repeat</keyword>
<feature type="compositionally biased region" description="Low complexity" evidence="7">
    <location>
        <begin position="407"/>
        <end position="423"/>
    </location>
</feature>
<keyword evidence="10" id="KW-1185">Reference proteome</keyword>
<evidence type="ECO:0000256" key="4">
    <source>
        <dbReference type="ARBA" id="ARBA00022737"/>
    </source>
</evidence>
<feature type="compositionally biased region" description="Polar residues" evidence="7">
    <location>
        <begin position="746"/>
        <end position="771"/>
    </location>
</feature>
<evidence type="ECO:0000256" key="2">
    <source>
        <dbReference type="ARBA" id="ARBA00021911"/>
    </source>
</evidence>
<feature type="compositionally biased region" description="Low complexity" evidence="7">
    <location>
        <begin position="431"/>
        <end position="444"/>
    </location>
</feature>
<comment type="function">
    <text evidence="5">In the vertebrate host, binds to highly sulfated heparan sulfate proteoglycans (HSPGs) on the surface of host hepatocytes and is required for sporozoite invasion of the host hepatocytes.</text>
</comment>
<evidence type="ECO:0000256" key="5">
    <source>
        <dbReference type="ARBA" id="ARBA00033726"/>
    </source>
</evidence>
<dbReference type="InterPro" id="IPR051860">
    <property type="entry name" value="Plasmodium_CSP_Invasion"/>
</dbReference>
<feature type="compositionally biased region" description="Low complexity" evidence="7">
    <location>
        <begin position="640"/>
        <end position="675"/>
    </location>
</feature>
<feature type="region of interest" description="Disordered" evidence="7">
    <location>
        <begin position="506"/>
        <end position="569"/>
    </location>
</feature>
<protein>
    <recommendedName>
        <fullName evidence="2">Circumsporozoite protein</fullName>
    </recommendedName>
</protein>
<dbReference type="AlphaFoldDB" id="A0AAD3H2B2"/>
<feature type="region of interest" description="Disordered" evidence="7">
    <location>
        <begin position="406"/>
        <end position="448"/>
    </location>
</feature>
<comment type="function">
    <text evidence="6">Essential sporozoite protein. In the mosquito vector, required for sporozoite development in the oocyst, migration through the vector hemolymph and entry into the vector salivary glands. In the vertebrate host, required for sporozoite migration through the host dermis and infection of host hepatocytes. Binds to highly sulfated heparan sulfate proteoglycans (HSPGs) on the surface of host hepatocytes.</text>
</comment>
<feature type="chain" id="PRO_5042039585" description="Circumsporozoite protein" evidence="8">
    <location>
        <begin position="22"/>
        <end position="907"/>
    </location>
</feature>
<organism evidence="9 10">
    <name type="scientific">Chaetoceros tenuissimus</name>
    <dbReference type="NCBI Taxonomy" id="426638"/>
    <lineage>
        <taxon>Eukaryota</taxon>
        <taxon>Sar</taxon>
        <taxon>Stramenopiles</taxon>
        <taxon>Ochrophyta</taxon>
        <taxon>Bacillariophyta</taxon>
        <taxon>Coscinodiscophyceae</taxon>
        <taxon>Chaetocerotophycidae</taxon>
        <taxon>Chaetocerotales</taxon>
        <taxon>Chaetocerotaceae</taxon>
        <taxon>Chaetoceros</taxon>
    </lineage>
</organism>
<feature type="region of interest" description="Disordered" evidence="7">
    <location>
        <begin position="746"/>
        <end position="773"/>
    </location>
</feature>
<proteinExistence type="inferred from homology"/>
<accession>A0AAD3H2B2</accession>
<evidence type="ECO:0000256" key="7">
    <source>
        <dbReference type="SAM" id="MobiDB-lite"/>
    </source>
</evidence>
<feature type="region of interest" description="Disordered" evidence="7">
    <location>
        <begin position="634"/>
        <end position="675"/>
    </location>
</feature>
<evidence type="ECO:0000313" key="10">
    <source>
        <dbReference type="Proteomes" id="UP001054902"/>
    </source>
</evidence>
<dbReference type="PANTHER" id="PTHR44826:SF3">
    <property type="entry name" value="SPORE COAT PROTEIN SP85"/>
    <property type="match status" value="1"/>
</dbReference>
<dbReference type="Proteomes" id="UP001054902">
    <property type="component" value="Unassembled WGS sequence"/>
</dbReference>
<sequence length="907" mass="97983">MQRFKPLLLFVLSCVIHDASAFKETPDSLLESEKETVADITTHPMCTHITSLLGQPIRRNEIHQMCQEEMDGKMIHEICQEACDEFVVDSRLLKSYREEILEFDFNIFNTEKDTLLELKQETHPSSKISSSTVEEEAKYNDVRDCTDNPSFTFPLDNVSRSKSCSWIVKHYLKVDKRRERYCNRAHILGACLKSCDHCDCANDASFTFSLEYSGTVVGCDWIEDNPAAINVRRSKYCLKEDATSATDVIGMACIRSCGFCTGGTASPTTSPSPSVSLTPTHPTESPSTSCEDDVSFKFITNIGVERDCDWISRKETRQDKYCDRGEIKGKCLETCNNCLCSDTEGFTFVADNGFTRPCKWINNQARRNKYCYENDDVQSGIASDIGSACIRSCKFCAPITEIPSQMPTPVVSSKPSSRPTKSPQPTLSNKPSSFPTSEPSESPSMNVSARITVERICKSTSTLETSIKDAIASTSDYTETSGYHWDINIIDSVEVCSARRMIRSRMLQSSDSPNPTLISSEPPSTSPSKSFSQSPSNSPSLQPSFLPSILPSDKPSSSPSQLPSSLPSSYPSSIEYVLEMEVSNGDETLLPAEADVISSLSTHAEDIANEIEVNTGIELTVASVTLIEQPSAIPSMSQIPSSKPSTSFPSSQPSNGPSKSPSPSELPSSLPSLEPSECVDNEAWTHQVLVGGILTTMDCDSVGAGAFCTDSIYGGVVVAGVTALQACCSCGGSFRVSNSPTVISEGPSVSTYPSTLPSLSQAPSNEPSLSPSECGDNTHWTHEANIGGNMETINCETIGENNSFCNTAGIGTVVVDGMTANEACCVCGATHWVSNPPSSMPSTEPSQSPSACVDYAGWSVFQNSILYECSDFTVSWQCSAITTADSNGITVDEACCFCDGGTHKIPP</sequence>
<evidence type="ECO:0000256" key="3">
    <source>
        <dbReference type="ARBA" id="ARBA00022522"/>
    </source>
</evidence>